<dbReference type="Proteomes" id="UP001595783">
    <property type="component" value="Unassembled WGS sequence"/>
</dbReference>
<dbReference type="EC" id="3.6.1.54" evidence="1"/>
<dbReference type="PANTHER" id="PTHR34990:SF2">
    <property type="entry name" value="BLL8164 PROTEIN"/>
    <property type="match status" value="1"/>
</dbReference>
<dbReference type="InterPro" id="IPR029052">
    <property type="entry name" value="Metallo-depent_PP-like"/>
</dbReference>
<gene>
    <name evidence="1" type="ORF">ACFOPX_06180</name>
</gene>
<dbReference type="GO" id="GO:0016787">
    <property type="term" value="F:hydrolase activity"/>
    <property type="evidence" value="ECO:0007669"/>
    <property type="project" value="UniProtKB-KW"/>
</dbReference>
<proteinExistence type="predicted"/>
<protein>
    <submittedName>
        <fullName evidence="1">UDP-2,3-diacylglucosamine diphosphatase</fullName>
        <ecNumber evidence="1">3.6.1.54</ecNumber>
    </submittedName>
</protein>
<dbReference type="RefSeq" id="WP_104752673.1">
    <property type="nucleotide sequence ID" value="NZ_FZMF01000039.1"/>
</dbReference>
<dbReference type="SUPFAM" id="SSF56300">
    <property type="entry name" value="Metallo-dependent phosphatases"/>
    <property type="match status" value="1"/>
</dbReference>
<dbReference type="InterPro" id="IPR043461">
    <property type="entry name" value="LpxH-like"/>
</dbReference>
<reference evidence="2" key="1">
    <citation type="journal article" date="2019" name="Int. J. Syst. Evol. Microbiol.">
        <title>The Global Catalogue of Microorganisms (GCM) 10K type strain sequencing project: providing services to taxonomists for standard genome sequencing and annotation.</title>
        <authorList>
            <consortium name="The Broad Institute Genomics Platform"/>
            <consortium name="The Broad Institute Genome Sequencing Center for Infectious Disease"/>
            <person name="Wu L."/>
            <person name="Ma J."/>
        </authorList>
    </citation>
    <scope>NUCLEOTIDE SEQUENCE [LARGE SCALE GENOMIC DNA]</scope>
    <source>
        <strain evidence="2">CCUG 53816</strain>
    </source>
</reference>
<organism evidence="1 2">
    <name type="scientific">Helicobacter baculiformis</name>
    <dbReference type="NCBI Taxonomy" id="427351"/>
    <lineage>
        <taxon>Bacteria</taxon>
        <taxon>Pseudomonadati</taxon>
        <taxon>Campylobacterota</taxon>
        <taxon>Epsilonproteobacteria</taxon>
        <taxon>Campylobacterales</taxon>
        <taxon>Helicobacteraceae</taxon>
        <taxon>Helicobacter</taxon>
    </lineage>
</organism>
<dbReference type="EMBL" id="JBHRZO010000039">
    <property type="protein sequence ID" value="MFC3848109.1"/>
    <property type="molecule type" value="Genomic_DNA"/>
</dbReference>
<evidence type="ECO:0000313" key="2">
    <source>
        <dbReference type="Proteomes" id="UP001595783"/>
    </source>
</evidence>
<sequence>MNLASYPTLSSEAIFIADAHHKPDSPALPLFLDQLSKTPPKQVFLMGDIFHILVGKIASTLTPHRAILEKIHALSKITQVFYFEGNHDLGLGALKAFQHVRIYPRSHQPAFFLYQDRLFSLAHGDLFVGRGYECYIRFLNHAWTLKVLASLDALLPRVYPHIQHHIDAKSIRLLDVKDFAHFAQKRLALYAQHAQEQGITQWGGVIEGHFHAGACYYDTHTQGCYYSLPCFYRTQNAPTLQTCMSEMLQN</sequence>
<keyword evidence="1" id="KW-0378">Hydrolase</keyword>
<keyword evidence="2" id="KW-1185">Reference proteome</keyword>
<accession>A0ABV7ZIK1</accession>
<comment type="caution">
    <text evidence="1">The sequence shown here is derived from an EMBL/GenBank/DDBJ whole genome shotgun (WGS) entry which is preliminary data.</text>
</comment>
<dbReference type="PANTHER" id="PTHR34990">
    <property type="entry name" value="UDP-2,3-DIACYLGLUCOSAMINE HYDROLASE-RELATED"/>
    <property type="match status" value="1"/>
</dbReference>
<name>A0ABV7ZIK1_9HELI</name>
<evidence type="ECO:0000313" key="1">
    <source>
        <dbReference type="EMBL" id="MFC3848109.1"/>
    </source>
</evidence>